<dbReference type="InterPro" id="IPR014818">
    <property type="entry name" value="Phage/plasmid_primase_P4_C"/>
</dbReference>
<dbReference type="AlphaFoldDB" id="A0A4R5VD23"/>
<dbReference type="Proteomes" id="UP000295301">
    <property type="component" value="Unassembled WGS sequence"/>
</dbReference>
<evidence type="ECO:0000256" key="2">
    <source>
        <dbReference type="ARBA" id="ARBA00022801"/>
    </source>
</evidence>
<accession>A0A4R5VD23</accession>
<evidence type="ECO:0000313" key="7">
    <source>
        <dbReference type="Proteomes" id="UP000295301"/>
    </source>
</evidence>
<gene>
    <name evidence="6" type="ORF">E1832_08595</name>
</gene>
<dbReference type="InterPro" id="IPR014015">
    <property type="entry name" value="Helicase_SF3_DNA-vir"/>
</dbReference>
<dbReference type="Gene3D" id="3.40.50.300">
    <property type="entry name" value="P-loop containing nucleotide triphosphate hydrolases"/>
    <property type="match status" value="1"/>
</dbReference>
<keyword evidence="3" id="KW-0067">ATP-binding</keyword>
<feature type="domain" description="SF3 helicase" evidence="5">
    <location>
        <begin position="521"/>
        <end position="680"/>
    </location>
</feature>
<dbReference type="Pfam" id="PF19263">
    <property type="entry name" value="DUF5906"/>
    <property type="match status" value="1"/>
</dbReference>
<dbReference type="InterPro" id="IPR015330">
    <property type="entry name" value="DNA_primase/pol_bifunc_N"/>
</dbReference>
<dbReference type="Pfam" id="PF08706">
    <property type="entry name" value="D5_N"/>
    <property type="match status" value="1"/>
</dbReference>
<dbReference type="Pfam" id="PF08707">
    <property type="entry name" value="PriCT_2"/>
    <property type="match status" value="1"/>
</dbReference>
<evidence type="ECO:0000256" key="3">
    <source>
        <dbReference type="ARBA" id="ARBA00022840"/>
    </source>
</evidence>
<evidence type="ECO:0000313" key="6">
    <source>
        <dbReference type="EMBL" id="TDK49645.1"/>
    </source>
</evidence>
<dbReference type="PANTHER" id="PTHR35372">
    <property type="entry name" value="ATP BINDING PROTEIN-RELATED"/>
    <property type="match status" value="1"/>
</dbReference>
<sequence length="795" mass="87067">MSVNERFPAIVSAALEGAARGWHVFPARIVDGGKRGYVKGKANGGARWGATTDPDAIRDYWSRWPEALLGIATGPQSGFFVIDADTPEGHDAEGVGTLRRWIEDHGDLPHTIEATTPSGGWHVYFKWPADLEIRNSQSKLASGIDVRGEGGMVLSPPTIKPGGGAYAWKNPPGLFEIADAPEWLLDKLRESQKPKLSERAAPPMHPSIPADLSEVAELLDHIDPDAGGYGQWCDVLMALHDHTGGGADGLALADQWSRHGAKYRPGEVAAKWQSFTPGGGIGLGTIAALARQGGADLSEIARRHKFSGQNGMTNDTWQRGAMQQASTADGAARPNKPDEIDLSQDALASDLGSRSFDADARHVASWGKWLFWTGARWEVDDKLDHLTRARVFLRTRAEELTDWAERKAAHLDATEGENKGDKLRTWAKDQARNLRSKNTVAAIEALARSNPASVARADDFDDNRLILGTPGGVVDLRTGILREARREDMVTKLTACPPAAPGTRPERWLAFLHEIFDGDEEITSFMQRAAGYALTGLTTEHKLLFLYGTGRNGKSVFLNTLTGLWGDYARRAAAETFLNTQGDKHATGLAGLQGARLVAGSELPKGKTWDESVIKDLTGGDRMTARFMRGDFFDFDPMLTLMIAGNNQPSFRGIDEAIRARVVLVPFLVTIPPERRDKTLPDKLKAEGPAILRWAIDGALEWQKRGLDVPATVAAASDEYMDDEDTLGQFLSDETEADAAGFTTTTDLHMRFTQWCERQGLHTWTAHTLRKEMKSRGWQDARRKYGRGFVGLKLA</sequence>
<comment type="caution">
    <text evidence="6">The sequence shown here is derived from an EMBL/GenBank/DDBJ whole genome shotgun (WGS) entry which is preliminary data.</text>
</comment>
<keyword evidence="7" id="KW-1185">Reference proteome</keyword>
<keyword evidence="2" id="KW-0378">Hydrolase</keyword>
<dbReference type="SUPFAM" id="SSF56747">
    <property type="entry name" value="Prim-pol domain"/>
    <property type="match status" value="1"/>
</dbReference>
<dbReference type="PROSITE" id="PS51206">
    <property type="entry name" value="SF3_HELICASE_1"/>
    <property type="match status" value="1"/>
</dbReference>
<organism evidence="6 7">
    <name type="scientific">Antarcticimicrobium luteum</name>
    <dbReference type="NCBI Taxonomy" id="2547397"/>
    <lineage>
        <taxon>Bacteria</taxon>
        <taxon>Pseudomonadati</taxon>
        <taxon>Pseudomonadota</taxon>
        <taxon>Alphaproteobacteria</taxon>
        <taxon>Rhodobacterales</taxon>
        <taxon>Paracoccaceae</taxon>
        <taxon>Antarcticimicrobium</taxon>
    </lineage>
</organism>
<evidence type="ECO:0000256" key="1">
    <source>
        <dbReference type="ARBA" id="ARBA00022741"/>
    </source>
</evidence>
<dbReference type="InterPro" id="IPR027417">
    <property type="entry name" value="P-loop_NTPase"/>
</dbReference>
<feature type="region of interest" description="Disordered" evidence="4">
    <location>
        <begin position="320"/>
        <end position="339"/>
    </location>
</feature>
<dbReference type="NCBIfam" id="TIGR01613">
    <property type="entry name" value="primase_Cterm"/>
    <property type="match status" value="1"/>
</dbReference>
<reference evidence="6 7" key="1">
    <citation type="submission" date="2019-03" db="EMBL/GenBank/DDBJ databases">
        <title>Ruegeria lutea sp. nov., a novel strain, isolated from marine sediment, the Masan Bay, South Korea.</title>
        <authorList>
            <person name="Kim J."/>
            <person name="Kim D.-Y."/>
            <person name="Lee S.-S."/>
        </authorList>
    </citation>
    <scope>NUCLEOTIDE SEQUENCE [LARGE SCALE GENOMIC DNA]</scope>
    <source>
        <strain evidence="6 7">318-1</strain>
    </source>
</reference>
<dbReference type="InterPro" id="IPR014819">
    <property type="entry name" value="PriCT_2"/>
</dbReference>
<dbReference type="RefSeq" id="WP_133359333.1">
    <property type="nucleotide sequence ID" value="NZ_SMUV01000061.1"/>
</dbReference>
<dbReference type="InterPro" id="IPR051620">
    <property type="entry name" value="ORF904-like_C"/>
</dbReference>
<dbReference type="PANTHER" id="PTHR35372:SF2">
    <property type="entry name" value="SF3 HELICASE DOMAIN-CONTAINING PROTEIN"/>
    <property type="match status" value="1"/>
</dbReference>
<name>A0A4R5VD23_9RHOB</name>
<protein>
    <recommendedName>
        <fullName evidence="5">SF3 helicase domain-containing protein</fullName>
    </recommendedName>
</protein>
<keyword evidence="1" id="KW-0547">Nucleotide-binding</keyword>
<dbReference type="CDD" id="cd04859">
    <property type="entry name" value="Prim_Pol"/>
    <property type="match status" value="1"/>
</dbReference>
<dbReference type="EMBL" id="SMUV01000061">
    <property type="protein sequence ID" value="TDK49645.1"/>
    <property type="molecule type" value="Genomic_DNA"/>
</dbReference>
<proteinExistence type="predicted"/>
<dbReference type="SMART" id="SM00943">
    <property type="entry name" value="Prim-Pol"/>
    <property type="match status" value="1"/>
</dbReference>
<dbReference type="InterPro" id="IPR045455">
    <property type="entry name" value="NrS-1_pol-like_helicase"/>
</dbReference>
<dbReference type="Pfam" id="PF09250">
    <property type="entry name" value="Prim-Pol"/>
    <property type="match status" value="1"/>
</dbReference>
<evidence type="ECO:0000256" key="4">
    <source>
        <dbReference type="SAM" id="MobiDB-lite"/>
    </source>
</evidence>
<dbReference type="SMART" id="SM00885">
    <property type="entry name" value="D5_N"/>
    <property type="match status" value="1"/>
</dbReference>
<evidence type="ECO:0000259" key="5">
    <source>
        <dbReference type="PROSITE" id="PS51206"/>
    </source>
</evidence>
<dbReference type="InterPro" id="IPR006500">
    <property type="entry name" value="Helicase_put_C_phage/plasmid"/>
</dbReference>
<dbReference type="OrthoDB" id="9763644at2"/>
<dbReference type="GO" id="GO:0016817">
    <property type="term" value="F:hydrolase activity, acting on acid anhydrides"/>
    <property type="evidence" value="ECO:0007669"/>
    <property type="project" value="InterPro"/>
</dbReference>
<dbReference type="GO" id="GO:0005524">
    <property type="term" value="F:ATP binding"/>
    <property type="evidence" value="ECO:0007669"/>
    <property type="project" value="UniProtKB-KW"/>
</dbReference>